<dbReference type="KEGG" id="slh:YH65_04640"/>
<dbReference type="Proteomes" id="UP000034444">
    <property type="component" value="Chromosome"/>
</dbReference>
<keyword evidence="2" id="KW-1185">Reference proteome</keyword>
<proteinExistence type="predicted"/>
<evidence type="ECO:0000313" key="1">
    <source>
        <dbReference type="EMBL" id="AKF24753.1"/>
    </source>
</evidence>
<dbReference type="EMBL" id="CP011308">
    <property type="protein sequence ID" value="AKF24753.1"/>
    <property type="molecule type" value="Genomic_DNA"/>
</dbReference>
<evidence type="ECO:0000313" key="2">
    <source>
        <dbReference type="Proteomes" id="UP000034444"/>
    </source>
</evidence>
<sequence>MGMMMARSAEFLFRDLGKGAWLRTLHFYAIIPFMKKLLYAILLSTLLFSATPEQVEQYLSVSYSEEQLLELEKQFSMMQNNLSENNETSNYDMQMLPIRFREYLQKNLSEDEMDEIIKQYRNVLLMRFISAQNDSEYDPKLAESYVKRIQQDSDESARIELAEKIGEALYTKDSIGILFDNLMKPLMQNSIGGAKMNEESMKKSRERYIKMMMETGKIETVYATKEFTIGELEELRKIVKTPVMDHESKAVFGATAYALKEFFLSIASRYDLSKHQR</sequence>
<reference evidence="2" key="2">
    <citation type="journal article" date="2017" name="Stand. Genomic Sci.">
        <title>Complete genome sequence of the sulfur-oxidizing chemolithoautotrophic Sulfurovum lithotrophicum 42BKTT.</title>
        <authorList>
            <person name="Jeon W."/>
            <person name="Priscilla L."/>
            <person name="Park G."/>
            <person name="Lee H."/>
            <person name="Lee N."/>
            <person name="Lee D."/>
            <person name="Kwon H."/>
            <person name="Ahn I."/>
            <person name="Lee C."/>
            <person name="Lee H."/>
            <person name="Ahn J."/>
        </authorList>
    </citation>
    <scope>NUCLEOTIDE SEQUENCE [LARGE SCALE GENOMIC DNA]</scope>
    <source>
        <strain evidence="2">ATCC BAA-797 / 42BKT</strain>
    </source>
</reference>
<gene>
    <name evidence="1" type="ORF">YH65_04640</name>
</gene>
<reference evidence="1 2" key="1">
    <citation type="submission" date="2015-04" db="EMBL/GenBank/DDBJ databases">
        <title>Complete genome sequence of Sulfurovum lithotrophicum ATCC BAA-797T.</title>
        <authorList>
            <person name="Ahn J."/>
            <person name="Park G."/>
            <person name="Jeon W."/>
            <person name="Jang Y."/>
            <person name="Jang M."/>
            <person name="Lee H."/>
            <person name="Lee H."/>
        </authorList>
    </citation>
    <scope>NUCLEOTIDE SEQUENCE [LARGE SCALE GENOMIC DNA]</scope>
    <source>
        <strain evidence="2">ATCC BAA-797 / 42BKT</strain>
    </source>
</reference>
<evidence type="ECO:0008006" key="3">
    <source>
        <dbReference type="Google" id="ProtNLM"/>
    </source>
</evidence>
<dbReference type="AlphaFoldDB" id="A0A7U4M0T2"/>
<accession>A0A7U4M0T2</accession>
<organism evidence="1 2">
    <name type="scientific">Sulfurovum lithotrophicum</name>
    <dbReference type="NCBI Taxonomy" id="206403"/>
    <lineage>
        <taxon>Bacteria</taxon>
        <taxon>Pseudomonadati</taxon>
        <taxon>Campylobacterota</taxon>
        <taxon>Epsilonproteobacteria</taxon>
        <taxon>Campylobacterales</taxon>
        <taxon>Sulfurovaceae</taxon>
        <taxon>Sulfurovum</taxon>
    </lineage>
</organism>
<name>A0A7U4M0T2_9BACT</name>
<protein>
    <recommendedName>
        <fullName evidence="3">DUF2059 domain-containing protein</fullName>
    </recommendedName>
</protein>